<dbReference type="InterPro" id="IPR000843">
    <property type="entry name" value="HTH_LacI"/>
</dbReference>
<evidence type="ECO:0000313" key="5">
    <source>
        <dbReference type="EMBL" id="KGH45994.1"/>
    </source>
</evidence>
<dbReference type="Gene3D" id="3.40.50.2300">
    <property type="match status" value="2"/>
</dbReference>
<dbReference type="PROSITE" id="PS50932">
    <property type="entry name" value="HTH_LACI_2"/>
    <property type="match status" value="1"/>
</dbReference>
<dbReference type="PANTHER" id="PTHR30146">
    <property type="entry name" value="LACI-RELATED TRANSCRIPTIONAL REPRESSOR"/>
    <property type="match status" value="1"/>
</dbReference>
<evidence type="ECO:0000313" key="6">
    <source>
        <dbReference type="Proteomes" id="UP000029713"/>
    </source>
</evidence>
<dbReference type="STRING" id="1522368.IN07_14060"/>
<dbReference type="SUPFAM" id="SSF53822">
    <property type="entry name" value="Periplasmic binding protein-like I"/>
    <property type="match status" value="1"/>
</dbReference>
<evidence type="ECO:0000259" key="4">
    <source>
        <dbReference type="PROSITE" id="PS50932"/>
    </source>
</evidence>
<dbReference type="GO" id="GO:0003700">
    <property type="term" value="F:DNA-binding transcription factor activity"/>
    <property type="evidence" value="ECO:0007669"/>
    <property type="project" value="TreeGrafter"/>
</dbReference>
<keyword evidence="3" id="KW-0804">Transcription</keyword>
<dbReference type="InterPro" id="IPR010982">
    <property type="entry name" value="Lambda_DNA-bd_dom_sf"/>
</dbReference>
<dbReference type="Pfam" id="PF00356">
    <property type="entry name" value="LacI"/>
    <property type="match status" value="1"/>
</dbReference>
<evidence type="ECO:0000256" key="3">
    <source>
        <dbReference type="ARBA" id="ARBA00023163"/>
    </source>
</evidence>
<dbReference type="InterPro" id="IPR046335">
    <property type="entry name" value="LacI/GalR-like_sensor"/>
</dbReference>
<keyword evidence="1" id="KW-0805">Transcription regulation</keyword>
<evidence type="ECO:0000256" key="1">
    <source>
        <dbReference type="ARBA" id="ARBA00023015"/>
    </source>
</evidence>
<proteinExistence type="predicted"/>
<dbReference type="CDD" id="cd01392">
    <property type="entry name" value="HTH_LacI"/>
    <property type="match status" value="1"/>
</dbReference>
<dbReference type="Pfam" id="PF13377">
    <property type="entry name" value="Peripla_BP_3"/>
    <property type="match status" value="1"/>
</dbReference>
<dbReference type="OrthoDB" id="3288692at2"/>
<protein>
    <submittedName>
        <fullName evidence="5">LacI family transcriptional regulator</fullName>
    </submittedName>
</protein>
<reference evidence="5 6" key="1">
    <citation type="submission" date="2014-07" db="EMBL/GenBank/DDBJ databases">
        <title>Biosystematic studies on Modestobacter strains isolated from extreme hyper-arid desert soil and from historic building.</title>
        <authorList>
            <person name="Bukarasam K."/>
            <person name="Bull A."/>
            <person name="Girard G."/>
            <person name="van Wezel G."/>
            <person name="Goodfellow M."/>
        </authorList>
    </citation>
    <scope>NUCLEOTIDE SEQUENCE [LARGE SCALE GENOMIC DNA]</scope>
    <source>
        <strain evidence="5 6">KNN45-2b</strain>
    </source>
</reference>
<evidence type="ECO:0000256" key="2">
    <source>
        <dbReference type="ARBA" id="ARBA00023125"/>
    </source>
</evidence>
<dbReference type="GO" id="GO:0000976">
    <property type="term" value="F:transcription cis-regulatory region binding"/>
    <property type="evidence" value="ECO:0007669"/>
    <property type="project" value="TreeGrafter"/>
</dbReference>
<dbReference type="Proteomes" id="UP000029713">
    <property type="component" value="Unassembled WGS sequence"/>
</dbReference>
<dbReference type="EMBL" id="JPMX01000061">
    <property type="protein sequence ID" value="KGH45994.1"/>
    <property type="molecule type" value="Genomic_DNA"/>
</dbReference>
<feature type="domain" description="HTH lacI-type" evidence="4">
    <location>
        <begin position="4"/>
        <end position="60"/>
    </location>
</feature>
<dbReference type="InterPro" id="IPR028082">
    <property type="entry name" value="Peripla_BP_I"/>
</dbReference>
<accession>A0A098Y668</accession>
<keyword evidence="6" id="KW-1185">Reference proteome</keyword>
<name>A0A098Y668_9ACTN</name>
<dbReference type="AlphaFoldDB" id="A0A098Y668"/>
<dbReference type="RefSeq" id="WP_036336469.1">
    <property type="nucleotide sequence ID" value="NZ_JPMX01000061.1"/>
</dbReference>
<dbReference type="SUPFAM" id="SSF47413">
    <property type="entry name" value="lambda repressor-like DNA-binding domains"/>
    <property type="match status" value="1"/>
</dbReference>
<comment type="caution">
    <text evidence="5">The sequence shown here is derived from an EMBL/GenBank/DDBJ whole genome shotgun (WGS) entry which is preliminary data.</text>
</comment>
<dbReference type="Gene3D" id="1.10.260.40">
    <property type="entry name" value="lambda repressor-like DNA-binding domains"/>
    <property type="match status" value="1"/>
</dbReference>
<keyword evidence="2" id="KW-0238">DNA-binding</keyword>
<organism evidence="5 6">
    <name type="scientific">Modestobacter caceresii</name>
    <dbReference type="NCBI Taxonomy" id="1522368"/>
    <lineage>
        <taxon>Bacteria</taxon>
        <taxon>Bacillati</taxon>
        <taxon>Actinomycetota</taxon>
        <taxon>Actinomycetes</taxon>
        <taxon>Geodermatophilales</taxon>
        <taxon>Geodermatophilaceae</taxon>
        <taxon>Modestobacter</taxon>
    </lineage>
</organism>
<dbReference type="SMART" id="SM00354">
    <property type="entry name" value="HTH_LACI"/>
    <property type="match status" value="1"/>
</dbReference>
<sequence length="325" mass="33859">MPRVTSADVALESGVSRTTVSYVLNDKHGAMISADTRERVLAAAARLGYSPSAAARTLRSGRSDLVLCVLPNWTVGPVLDTVLDELTRELADRQLSVLVHHGRGPRPLAELWRAVTPRAVVGFTEFGAEDADAMRRAGIQVLNTSLDEDPRAVFAVPQTRVGQLQVRHLADTGHVHLGWAAPVEPRLADFAERRLSGVRAECARRGLAAPVVQDVDLDVASATAAVRAWRSAGVTAVAAYNDEVALAVVAGVRGCGLSVPGDVAVIGVDDVPAARLSDPALTTVAQDAGVQARAIATAVAAALDGAPAPAPERAEVLRLGVRGSA</sequence>
<gene>
    <name evidence="5" type="ORF">IN07_14060</name>
</gene>
<dbReference type="PANTHER" id="PTHR30146:SF153">
    <property type="entry name" value="LACTOSE OPERON REPRESSOR"/>
    <property type="match status" value="1"/>
</dbReference>